<comment type="subcellular location">
    <subcellularLocation>
        <location evidence="2">Cell membrane</location>
        <topology evidence="2">Multi-pass membrane protein</topology>
    </subcellularLocation>
</comment>
<dbReference type="PANTHER" id="PTHR46382">
    <property type="entry name" value="PHOSPHATIDATE CYTIDYLYLTRANSFERASE"/>
    <property type="match status" value="1"/>
</dbReference>
<dbReference type="Proteomes" id="UP001597347">
    <property type="component" value="Unassembled WGS sequence"/>
</dbReference>
<name>A0ABW4LFW4_9MICO</name>
<evidence type="ECO:0000256" key="15">
    <source>
        <dbReference type="ARBA" id="ARBA00023136"/>
    </source>
</evidence>
<feature type="transmembrane region" description="Helical" evidence="20">
    <location>
        <begin position="248"/>
        <end position="267"/>
    </location>
</feature>
<keyword evidence="14" id="KW-0443">Lipid metabolism</keyword>
<dbReference type="RefSeq" id="WP_377934374.1">
    <property type="nucleotide sequence ID" value="NZ_JBHUEA010000013.1"/>
</dbReference>
<comment type="pathway">
    <text evidence="4">Lipid metabolism.</text>
</comment>
<comment type="pathway">
    <text evidence="3 18">Phospholipid metabolism; CDP-diacylglycerol biosynthesis; CDP-diacylglycerol from sn-glycerol 3-phosphate: step 3/3.</text>
</comment>
<keyword evidence="17" id="KW-1208">Phospholipid metabolism</keyword>
<feature type="transmembrane region" description="Helical" evidence="20">
    <location>
        <begin position="80"/>
        <end position="99"/>
    </location>
</feature>
<evidence type="ECO:0000256" key="2">
    <source>
        <dbReference type="ARBA" id="ARBA00004651"/>
    </source>
</evidence>
<evidence type="ECO:0000256" key="7">
    <source>
        <dbReference type="ARBA" id="ARBA00019373"/>
    </source>
</evidence>
<gene>
    <name evidence="21" type="ORF">ACFSBI_09625</name>
</gene>
<evidence type="ECO:0000256" key="10">
    <source>
        <dbReference type="ARBA" id="ARBA00022679"/>
    </source>
</evidence>
<evidence type="ECO:0000256" key="13">
    <source>
        <dbReference type="ARBA" id="ARBA00022989"/>
    </source>
</evidence>
<evidence type="ECO:0000256" key="3">
    <source>
        <dbReference type="ARBA" id="ARBA00005119"/>
    </source>
</evidence>
<reference evidence="22" key="1">
    <citation type="journal article" date="2019" name="Int. J. Syst. Evol. Microbiol.">
        <title>The Global Catalogue of Microorganisms (GCM) 10K type strain sequencing project: providing services to taxonomists for standard genome sequencing and annotation.</title>
        <authorList>
            <consortium name="The Broad Institute Genomics Platform"/>
            <consortium name="The Broad Institute Genome Sequencing Center for Infectious Disease"/>
            <person name="Wu L."/>
            <person name="Ma J."/>
        </authorList>
    </citation>
    <scope>NUCLEOTIDE SEQUENCE [LARGE SCALE GENOMIC DNA]</scope>
    <source>
        <strain evidence="22">CGMCC 1.12471</strain>
    </source>
</reference>
<keyword evidence="11 18" id="KW-0812">Transmembrane</keyword>
<evidence type="ECO:0000256" key="8">
    <source>
        <dbReference type="ARBA" id="ARBA00022475"/>
    </source>
</evidence>
<dbReference type="GO" id="GO:0004605">
    <property type="term" value="F:phosphatidate cytidylyltransferase activity"/>
    <property type="evidence" value="ECO:0007669"/>
    <property type="project" value="UniProtKB-EC"/>
</dbReference>
<keyword evidence="8" id="KW-1003">Cell membrane</keyword>
<dbReference type="PROSITE" id="PS01315">
    <property type="entry name" value="CDS"/>
    <property type="match status" value="1"/>
</dbReference>
<organism evidence="21 22">
    <name type="scientific">Amnibacterium endophyticum</name>
    <dbReference type="NCBI Taxonomy" id="2109337"/>
    <lineage>
        <taxon>Bacteria</taxon>
        <taxon>Bacillati</taxon>
        <taxon>Actinomycetota</taxon>
        <taxon>Actinomycetes</taxon>
        <taxon>Micrococcales</taxon>
        <taxon>Microbacteriaceae</taxon>
        <taxon>Amnibacterium</taxon>
    </lineage>
</organism>
<evidence type="ECO:0000256" key="12">
    <source>
        <dbReference type="ARBA" id="ARBA00022695"/>
    </source>
</evidence>
<dbReference type="InterPro" id="IPR000374">
    <property type="entry name" value="PC_trans"/>
</dbReference>
<keyword evidence="10 18" id="KW-0808">Transferase</keyword>
<keyword evidence="13 20" id="KW-1133">Transmembrane helix</keyword>
<comment type="catalytic activity">
    <reaction evidence="1 18">
        <text>a 1,2-diacyl-sn-glycero-3-phosphate + CTP + H(+) = a CDP-1,2-diacyl-sn-glycerol + diphosphate</text>
        <dbReference type="Rhea" id="RHEA:16229"/>
        <dbReference type="ChEBI" id="CHEBI:15378"/>
        <dbReference type="ChEBI" id="CHEBI:33019"/>
        <dbReference type="ChEBI" id="CHEBI:37563"/>
        <dbReference type="ChEBI" id="CHEBI:58332"/>
        <dbReference type="ChEBI" id="CHEBI:58608"/>
        <dbReference type="EC" id="2.7.7.41"/>
    </reaction>
</comment>
<sequence>MTDRRPERPRRPRNSAELQEQLRATRDDIREQVRATRAQFDEANARLTARSGRNLVFAIGFGVVLGGLVIVSLVVWKPLFVLIVMALVGVGTSELAGALRTAGVRVPRVGSAVAGVLAIVVTAVASVPAAGSDPAPAAAPELLPGGWFLALLGAVVVAVVWRLAQQAAVPVPPRTLGRDVLQTAFVQLYVTGLGSCAAVLVVQPRGQWWALSFLAVVVAADIFAYVTGLRFGRHKMAPRISPGKTWEGFAGAAIATVLLGAVLAPWLLDRPVWFGLLFGALILVTGTMGDLGESMIKRDIGVKDMSSWLPGHGGILDRIDSVLPSAAAALLLYFATT</sequence>
<keyword evidence="22" id="KW-1185">Reference proteome</keyword>
<dbReference type="EC" id="2.7.7.41" evidence="6 18"/>
<evidence type="ECO:0000256" key="14">
    <source>
        <dbReference type="ARBA" id="ARBA00023098"/>
    </source>
</evidence>
<feature type="transmembrane region" description="Helical" evidence="20">
    <location>
        <begin position="142"/>
        <end position="164"/>
    </location>
</feature>
<evidence type="ECO:0000313" key="21">
    <source>
        <dbReference type="EMBL" id="MFD1721809.1"/>
    </source>
</evidence>
<accession>A0ABW4LFW4</accession>
<feature type="region of interest" description="Disordered" evidence="19">
    <location>
        <begin position="1"/>
        <end position="20"/>
    </location>
</feature>
<evidence type="ECO:0000256" key="1">
    <source>
        <dbReference type="ARBA" id="ARBA00001698"/>
    </source>
</evidence>
<keyword evidence="15 20" id="KW-0472">Membrane</keyword>
<keyword evidence="9" id="KW-0444">Lipid biosynthesis</keyword>
<dbReference type="Pfam" id="PF01148">
    <property type="entry name" value="CTP_transf_1"/>
    <property type="match status" value="1"/>
</dbReference>
<keyword evidence="12 18" id="KW-0548">Nucleotidyltransferase</keyword>
<feature type="transmembrane region" description="Helical" evidence="20">
    <location>
        <begin position="273"/>
        <end position="291"/>
    </location>
</feature>
<dbReference type="PANTHER" id="PTHR46382:SF1">
    <property type="entry name" value="PHOSPHATIDATE CYTIDYLYLTRANSFERASE"/>
    <property type="match status" value="1"/>
</dbReference>
<evidence type="ECO:0000256" key="5">
    <source>
        <dbReference type="ARBA" id="ARBA00010185"/>
    </source>
</evidence>
<feature type="transmembrane region" description="Helical" evidence="20">
    <location>
        <begin position="55"/>
        <end position="74"/>
    </location>
</feature>
<evidence type="ECO:0000256" key="20">
    <source>
        <dbReference type="SAM" id="Phobius"/>
    </source>
</evidence>
<proteinExistence type="inferred from homology"/>
<evidence type="ECO:0000313" key="22">
    <source>
        <dbReference type="Proteomes" id="UP001597347"/>
    </source>
</evidence>
<protein>
    <recommendedName>
        <fullName evidence="7 18">Phosphatidate cytidylyltransferase</fullName>
        <ecNumber evidence="6 18">2.7.7.41</ecNumber>
    </recommendedName>
</protein>
<comment type="caution">
    <text evidence="21">The sequence shown here is derived from an EMBL/GenBank/DDBJ whole genome shotgun (WGS) entry which is preliminary data.</text>
</comment>
<evidence type="ECO:0000256" key="9">
    <source>
        <dbReference type="ARBA" id="ARBA00022516"/>
    </source>
</evidence>
<evidence type="ECO:0000256" key="11">
    <source>
        <dbReference type="ARBA" id="ARBA00022692"/>
    </source>
</evidence>
<feature type="transmembrane region" description="Helical" evidence="20">
    <location>
        <begin position="184"/>
        <end position="202"/>
    </location>
</feature>
<keyword evidence="16" id="KW-0594">Phospholipid biosynthesis</keyword>
<comment type="similarity">
    <text evidence="5 18">Belongs to the CDS family.</text>
</comment>
<evidence type="ECO:0000256" key="6">
    <source>
        <dbReference type="ARBA" id="ARBA00012487"/>
    </source>
</evidence>
<feature type="transmembrane region" description="Helical" evidence="20">
    <location>
        <begin position="111"/>
        <end position="130"/>
    </location>
</feature>
<feature type="transmembrane region" description="Helical" evidence="20">
    <location>
        <begin position="208"/>
        <end position="227"/>
    </location>
</feature>
<evidence type="ECO:0000256" key="19">
    <source>
        <dbReference type="SAM" id="MobiDB-lite"/>
    </source>
</evidence>
<evidence type="ECO:0000256" key="17">
    <source>
        <dbReference type="ARBA" id="ARBA00023264"/>
    </source>
</evidence>
<dbReference type="EMBL" id="JBHUEA010000013">
    <property type="protein sequence ID" value="MFD1721809.1"/>
    <property type="molecule type" value="Genomic_DNA"/>
</dbReference>
<evidence type="ECO:0000256" key="4">
    <source>
        <dbReference type="ARBA" id="ARBA00005189"/>
    </source>
</evidence>
<evidence type="ECO:0000256" key="18">
    <source>
        <dbReference type="RuleBase" id="RU003938"/>
    </source>
</evidence>
<evidence type="ECO:0000256" key="16">
    <source>
        <dbReference type="ARBA" id="ARBA00023209"/>
    </source>
</evidence>